<protein>
    <submittedName>
        <fullName evidence="1">Uncharacterized protein</fullName>
    </submittedName>
</protein>
<dbReference type="AlphaFoldDB" id="A0AAN4USS3"/>
<proteinExistence type="predicted"/>
<dbReference type="Proteomes" id="UP000634647">
    <property type="component" value="Unassembled WGS sequence"/>
</dbReference>
<reference evidence="1" key="3">
    <citation type="submission" date="2023-06" db="EMBL/GenBank/DDBJ databases">
        <authorList>
            <person name="Sun Q."/>
            <person name="Zhou Y."/>
        </authorList>
    </citation>
    <scope>NUCLEOTIDE SEQUENCE</scope>
    <source>
        <strain evidence="1">CGMCC 1.10859</strain>
    </source>
</reference>
<gene>
    <name evidence="1" type="ORF">GCM10008024_22250</name>
    <name evidence="2" type="ORF">SAMN05444006_11333</name>
</gene>
<name>A0AAN4USS3_9RHOB</name>
<evidence type="ECO:0000313" key="2">
    <source>
        <dbReference type="EMBL" id="SDX28792.1"/>
    </source>
</evidence>
<comment type="caution">
    <text evidence="1">The sequence shown here is derived from an EMBL/GenBank/DDBJ whole genome shotgun (WGS) entry which is preliminary data.</text>
</comment>
<dbReference type="Pfam" id="PF19879">
    <property type="entry name" value="DUF6352"/>
    <property type="match status" value="1"/>
</dbReference>
<dbReference type="RefSeq" id="WP_035846816.1">
    <property type="nucleotide sequence ID" value="NZ_BNAB01000009.1"/>
</dbReference>
<dbReference type="InterPro" id="IPR045932">
    <property type="entry name" value="DUF6352"/>
</dbReference>
<accession>A0AAN4USS3</accession>
<dbReference type="EMBL" id="FNOB01000013">
    <property type="protein sequence ID" value="SDX28792.1"/>
    <property type="molecule type" value="Genomic_DNA"/>
</dbReference>
<dbReference type="EMBL" id="BNAB01000009">
    <property type="protein sequence ID" value="GHE02508.1"/>
    <property type="molecule type" value="Genomic_DNA"/>
</dbReference>
<evidence type="ECO:0000313" key="3">
    <source>
        <dbReference type="Proteomes" id="UP000199541"/>
    </source>
</evidence>
<evidence type="ECO:0000313" key="1">
    <source>
        <dbReference type="EMBL" id="GHE02508.1"/>
    </source>
</evidence>
<organism evidence="1 4">
    <name type="scientific">Allgaiera indica</name>
    <dbReference type="NCBI Taxonomy" id="765699"/>
    <lineage>
        <taxon>Bacteria</taxon>
        <taxon>Pseudomonadati</taxon>
        <taxon>Pseudomonadota</taxon>
        <taxon>Alphaproteobacteria</taxon>
        <taxon>Rhodobacterales</taxon>
        <taxon>Paracoccaceae</taxon>
        <taxon>Allgaiera</taxon>
    </lineage>
</organism>
<reference evidence="1" key="1">
    <citation type="journal article" date="2014" name="Int. J. Syst. Evol. Microbiol.">
        <title>Complete genome sequence of Corynebacterium casei LMG S-19264T (=DSM 44701T), isolated from a smear-ripened cheese.</title>
        <authorList>
            <consortium name="US DOE Joint Genome Institute (JGI-PGF)"/>
            <person name="Walter F."/>
            <person name="Albersmeier A."/>
            <person name="Kalinowski J."/>
            <person name="Ruckert C."/>
        </authorList>
    </citation>
    <scope>NUCLEOTIDE SEQUENCE</scope>
    <source>
        <strain evidence="1">CGMCC 1.10859</strain>
    </source>
</reference>
<sequence>MSDDIVWKSAGLHLTHRLENGWLAVAPDLLRAYYTRPEIHPVEESCPAERALFDRLMDRPDAPVTARELAAIADRDTAANYALVLRFRDHLLAAGSVEAGYVALFRPGAPQVPPLFIGQLAHLIMANLLRGETDAVTARAAEIFFRDQQALTENEQLLLADSEVIDSRAQVGALVPAAAPREVELDKLTARNVGQYWGRADRFDFALDFRYAEVGQDAFARLIERWVKHFLGLDVRIQPLKAVRDERWPWHLGLDAEATRILNALYQGHELPAEGQGRIAALFRMEIADGGRLIERMRGRPVFLGLAVDARDRLRMKPQNLLVNLPLLPTG</sequence>
<reference evidence="2 3" key="2">
    <citation type="submission" date="2016-10" db="EMBL/GenBank/DDBJ databases">
        <authorList>
            <person name="Varghese N."/>
            <person name="Submissions S."/>
        </authorList>
    </citation>
    <scope>NUCLEOTIDE SEQUENCE [LARGE SCALE GENOMIC DNA]</scope>
    <source>
        <strain evidence="2 3">DSM 24802</strain>
    </source>
</reference>
<evidence type="ECO:0000313" key="4">
    <source>
        <dbReference type="Proteomes" id="UP000634647"/>
    </source>
</evidence>
<keyword evidence="3" id="KW-1185">Reference proteome</keyword>
<dbReference type="Proteomes" id="UP000199541">
    <property type="component" value="Unassembled WGS sequence"/>
</dbReference>